<dbReference type="AlphaFoldDB" id="A0A8J4WZD5"/>
<name>A0A8J4WZD5_CLAMG</name>
<feature type="region of interest" description="Disordered" evidence="1">
    <location>
        <begin position="1"/>
        <end position="67"/>
    </location>
</feature>
<gene>
    <name evidence="2" type="ORF">DAT39_011372</name>
</gene>
<protein>
    <submittedName>
        <fullName evidence="2">Uncharacterized protein</fullName>
    </submittedName>
</protein>
<keyword evidence="3" id="KW-1185">Reference proteome</keyword>
<dbReference type="Proteomes" id="UP000727407">
    <property type="component" value="Unassembled WGS sequence"/>
</dbReference>
<reference evidence="2" key="1">
    <citation type="submission" date="2020-07" db="EMBL/GenBank/DDBJ databases">
        <title>Clarias magur genome sequencing, assembly and annotation.</title>
        <authorList>
            <person name="Kushwaha B."/>
            <person name="Kumar R."/>
            <person name="Das P."/>
            <person name="Joshi C.G."/>
            <person name="Kumar D."/>
            <person name="Nagpure N.S."/>
            <person name="Pandey M."/>
            <person name="Agarwal S."/>
            <person name="Srivastava S."/>
            <person name="Singh M."/>
            <person name="Sahoo L."/>
            <person name="Jayasankar P."/>
            <person name="Meher P.K."/>
            <person name="Koringa P.G."/>
            <person name="Iquebal M.A."/>
            <person name="Das S.P."/>
            <person name="Bit A."/>
            <person name="Patnaik S."/>
            <person name="Patel N."/>
            <person name="Shah T.M."/>
            <person name="Hinsu A."/>
            <person name="Jena J.K."/>
        </authorList>
    </citation>
    <scope>NUCLEOTIDE SEQUENCE</scope>
    <source>
        <strain evidence="2">CIFAMagur01</strain>
        <tissue evidence="2">Testis</tissue>
    </source>
</reference>
<dbReference type="EMBL" id="QNUK01000184">
    <property type="protein sequence ID" value="KAF5898904.1"/>
    <property type="molecule type" value="Genomic_DNA"/>
</dbReference>
<proteinExistence type="predicted"/>
<sequence length="67" mass="7286">LSRGAPREVRGRRKSCNCPQKRVARKQGGAQTTHNGRGREEEWGGRTGRGRKQRGADGVSRGEGVGE</sequence>
<comment type="caution">
    <text evidence="2">The sequence shown here is derived from an EMBL/GenBank/DDBJ whole genome shotgun (WGS) entry which is preliminary data.</text>
</comment>
<organism evidence="2 3">
    <name type="scientific">Clarias magur</name>
    <name type="common">Asian catfish</name>
    <name type="synonym">Macropteronotus magur</name>
    <dbReference type="NCBI Taxonomy" id="1594786"/>
    <lineage>
        <taxon>Eukaryota</taxon>
        <taxon>Metazoa</taxon>
        <taxon>Chordata</taxon>
        <taxon>Craniata</taxon>
        <taxon>Vertebrata</taxon>
        <taxon>Euteleostomi</taxon>
        <taxon>Actinopterygii</taxon>
        <taxon>Neopterygii</taxon>
        <taxon>Teleostei</taxon>
        <taxon>Ostariophysi</taxon>
        <taxon>Siluriformes</taxon>
        <taxon>Clariidae</taxon>
        <taxon>Clarias</taxon>
    </lineage>
</organism>
<evidence type="ECO:0000313" key="3">
    <source>
        <dbReference type="Proteomes" id="UP000727407"/>
    </source>
</evidence>
<evidence type="ECO:0000256" key="1">
    <source>
        <dbReference type="SAM" id="MobiDB-lite"/>
    </source>
</evidence>
<feature type="non-terminal residue" evidence="2">
    <location>
        <position position="1"/>
    </location>
</feature>
<feature type="non-terminal residue" evidence="2">
    <location>
        <position position="67"/>
    </location>
</feature>
<accession>A0A8J4WZD5</accession>
<evidence type="ECO:0000313" key="2">
    <source>
        <dbReference type="EMBL" id="KAF5898904.1"/>
    </source>
</evidence>